<dbReference type="InterPro" id="IPR010343">
    <property type="entry name" value="ArAE_1"/>
</dbReference>
<keyword evidence="2" id="KW-1003">Cell membrane</keyword>
<evidence type="ECO:0000256" key="2">
    <source>
        <dbReference type="ARBA" id="ARBA00022475"/>
    </source>
</evidence>
<dbReference type="PANTHER" id="PTHR40064">
    <property type="entry name" value="MEMBRANE PROTEIN-RELATED"/>
    <property type="match status" value="1"/>
</dbReference>
<accession>A0A3T1D6D1</accession>
<dbReference type="Gene3D" id="1.20.120.940">
    <property type="entry name" value="Putative aromatic acid exporter, C-terminal domain"/>
    <property type="match status" value="1"/>
</dbReference>
<keyword evidence="3 6" id="KW-0812">Transmembrane</keyword>
<dbReference type="Pfam" id="PF11728">
    <property type="entry name" value="ArAE_1_C"/>
    <property type="match status" value="1"/>
</dbReference>
<feature type="transmembrane region" description="Helical" evidence="6">
    <location>
        <begin position="57"/>
        <end position="83"/>
    </location>
</feature>
<comment type="subcellular location">
    <subcellularLocation>
        <location evidence="1">Cell membrane</location>
        <topology evidence="1">Multi-pass membrane protein</topology>
    </subcellularLocation>
</comment>
<reference evidence="8 9" key="1">
    <citation type="submission" date="2019-01" db="EMBL/GenBank/DDBJ databases">
        <title>Complete genome sequence of Cohnella hallensis HS21 isolated from Korean fir (Abies koreana) rhizospheric soil.</title>
        <authorList>
            <person name="Jiang L."/>
            <person name="Kang S.W."/>
            <person name="Kim S."/>
            <person name="Jung J."/>
            <person name="Kim C.Y."/>
            <person name="Kim D.H."/>
            <person name="Kim S.W."/>
            <person name="Lee J."/>
        </authorList>
    </citation>
    <scope>NUCLEOTIDE SEQUENCE [LARGE SCALE GENOMIC DNA]</scope>
    <source>
        <strain evidence="8 9">HS21</strain>
    </source>
</reference>
<dbReference type="InterPro" id="IPR038323">
    <property type="entry name" value="ArAE_1_C_sf"/>
</dbReference>
<evidence type="ECO:0000259" key="7">
    <source>
        <dbReference type="Pfam" id="PF11728"/>
    </source>
</evidence>
<dbReference type="Pfam" id="PF06081">
    <property type="entry name" value="ArAE_1"/>
    <property type="match status" value="1"/>
</dbReference>
<keyword evidence="9" id="KW-1185">Reference proteome</keyword>
<protein>
    <recommendedName>
        <fullName evidence="7">Putative aromatic acid exporter C-terminal domain-containing protein</fullName>
    </recommendedName>
</protein>
<evidence type="ECO:0000313" key="8">
    <source>
        <dbReference type="EMBL" id="BBI33623.1"/>
    </source>
</evidence>
<feature type="transmembrane region" description="Helical" evidence="6">
    <location>
        <begin position="12"/>
        <end position="36"/>
    </location>
</feature>
<name>A0A3T1D6D1_9BACL</name>
<evidence type="ECO:0000256" key="3">
    <source>
        <dbReference type="ARBA" id="ARBA00022692"/>
    </source>
</evidence>
<gene>
    <name evidence="8" type="ORF">KCTCHS21_30220</name>
</gene>
<evidence type="ECO:0000256" key="1">
    <source>
        <dbReference type="ARBA" id="ARBA00004651"/>
    </source>
</evidence>
<dbReference type="AlphaFoldDB" id="A0A3T1D6D1"/>
<keyword evidence="4 6" id="KW-1133">Transmembrane helix</keyword>
<dbReference type="Proteomes" id="UP000289856">
    <property type="component" value="Chromosome"/>
</dbReference>
<dbReference type="EMBL" id="AP019400">
    <property type="protein sequence ID" value="BBI33623.1"/>
    <property type="molecule type" value="Genomic_DNA"/>
</dbReference>
<dbReference type="InterPro" id="IPR021062">
    <property type="entry name" value="ArAE_1_C"/>
</dbReference>
<feature type="domain" description="Putative aromatic acid exporter C-terminal" evidence="7">
    <location>
        <begin position="147"/>
        <end position="306"/>
    </location>
</feature>
<evidence type="ECO:0000256" key="5">
    <source>
        <dbReference type="ARBA" id="ARBA00023136"/>
    </source>
</evidence>
<evidence type="ECO:0000256" key="6">
    <source>
        <dbReference type="SAM" id="Phobius"/>
    </source>
</evidence>
<proteinExistence type="predicted"/>
<dbReference type="GO" id="GO:0005886">
    <property type="term" value="C:plasma membrane"/>
    <property type="evidence" value="ECO:0007669"/>
    <property type="project" value="UniProtKB-SubCell"/>
</dbReference>
<keyword evidence="5 6" id="KW-0472">Membrane</keyword>
<organism evidence="8 9">
    <name type="scientific">Cohnella abietis</name>
    <dbReference type="NCBI Taxonomy" id="2507935"/>
    <lineage>
        <taxon>Bacteria</taxon>
        <taxon>Bacillati</taxon>
        <taxon>Bacillota</taxon>
        <taxon>Bacilli</taxon>
        <taxon>Bacillales</taxon>
        <taxon>Paenibacillaceae</taxon>
        <taxon>Cohnella</taxon>
    </lineage>
</organism>
<evidence type="ECO:0000256" key="4">
    <source>
        <dbReference type="ARBA" id="ARBA00022989"/>
    </source>
</evidence>
<dbReference type="OrthoDB" id="357521at2"/>
<evidence type="ECO:0000313" key="9">
    <source>
        <dbReference type="Proteomes" id="UP000289856"/>
    </source>
</evidence>
<dbReference type="InterPro" id="IPR052984">
    <property type="entry name" value="UPF0421"/>
</dbReference>
<dbReference type="KEGG" id="cohn:KCTCHS21_30220"/>
<sequence>MGFRVIKTAIATLAAIYTAYLLGVENPLSAGILAIMGVDTTRWKGIRSVSARIMASLLGLLLASFLFEFIGYYIWVLAVYILISYPLQARTGLKDGIITGSVIVFHLFARGEVTFHGILTELELLVIGLGWATAVNLIYTPKENTTLIALRNKTEQGFSDIFHNLAKHLRSPDFVWDGKEILRTESVIDEGIMVAQRARENRLIPQDEPWQLYFQMRSQQHESIKLMVESIAFISNHVPQAELIAVLFDRLMEDVKSEFYEGNTEQMLTELEKSFREMPLPVSRDEFETRSSLLHVSRELRRFLGIASREKKRKSTSAQAIIQ</sequence>
<dbReference type="RefSeq" id="WP_130616530.1">
    <property type="nucleotide sequence ID" value="NZ_AP019400.1"/>
</dbReference>
<dbReference type="PANTHER" id="PTHR40064:SF1">
    <property type="entry name" value="MEMBRANE PROTEIN"/>
    <property type="match status" value="1"/>
</dbReference>